<evidence type="ECO:0000313" key="1">
    <source>
        <dbReference type="EMBL" id="KYN35758.1"/>
    </source>
</evidence>
<evidence type="ECO:0000313" key="2">
    <source>
        <dbReference type="Proteomes" id="UP000078541"/>
    </source>
</evidence>
<dbReference type="InterPro" id="IPR019651">
    <property type="entry name" value="Glutamate_DH_NAD-spec"/>
</dbReference>
<protein>
    <submittedName>
        <fullName evidence="1">Uncharacterized protein</fullName>
    </submittedName>
</protein>
<dbReference type="AlphaFoldDB" id="A0A151JU13"/>
<dbReference type="EMBL" id="KQ981791">
    <property type="protein sequence ID" value="KYN35758.1"/>
    <property type="molecule type" value="Genomic_DNA"/>
</dbReference>
<name>A0A151JU13_9HYME</name>
<dbReference type="Proteomes" id="UP000078541">
    <property type="component" value="Unassembled WGS sequence"/>
</dbReference>
<accession>A0A151JU13</accession>
<dbReference type="STRING" id="34720.A0A151JU13"/>
<feature type="non-terminal residue" evidence="1">
    <location>
        <position position="1"/>
    </location>
</feature>
<dbReference type="Pfam" id="PF10712">
    <property type="entry name" value="NAD-GH"/>
    <property type="match status" value="1"/>
</dbReference>
<proteinExistence type="predicted"/>
<sequence>RYIESTIAEIEDQNVPFTTILFVGSVSDGGCDRLVNDTQDVQSGNSARVLRSLTLRVVEVHRCCDHSVRDSRAQVSFLHPGQNHRGDLFVGKKDFASPLCNNTQRVINEAVRG</sequence>
<reference evidence="1 2" key="1">
    <citation type="submission" date="2016-03" db="EMBL/GenBank/DDBJ databases">
        <title>Trachymyrmex septentrionalis WGS genome.</title>
        <authorList>
            <person name="Nygaard S."/>
            <person name="Hu H."/>
            <person name="Boomsma J."/>
            <person name="Zhang G."/>
        </authorList>
    </citation>
    <scope>NUCLEOTIDE SEQUENCE [LARGE SCALE GENOMIC DNA]</scope>
    <source>
        <strain evidence="1">Tsep2-gDNA-1</strain>
        <tissue evidence="1">Whole body</tissue>
    </source>
</reference>
<organism evidence="1 2">
    <name type="scientific">Trachymyrmex septentrionalis</name>
    <dbReference type="NCBI Taxonomy" id="34720"/>
    <lineage>
        <taxon>Eukaryota</taxon>
        <taxon>Metazoa</taxon>
        <taxon>Ecdysozoa</taxon>
        <taxon>Arthropoda</taxon>
        <taxon>Hexapoda</taxon>
        <taxon>Insecta</taxon>
        <taxon>Pterygota</taxon>
        <taxon>Neoptera</taxon>
        <taxon>Endopterygota</taxon>
        <taxon>Hymenoptera</taxon>
        <taxon>Apocrita</taxon>
        <taxon>Aculeata</taxon>
        <taxon>Formicoidea</taxon>
        <taxon>Formicidae</taxon>
        <taxon>Myrmicinae</taxon>
        <taxon>Trachymyrmex</taxon>
    </lineage>
</organism>
<keyword evidence="2" id="KW-1185">Reference proteome</keyword>
<gene>
    <name evidence="1" type="ORF">ALC56_09871</name>
</gene>